<name>A0ABZ0IG44_9GAMM</name>
<evidence type="ECO:0000256" key="2">
    <source>
        <dbReference type="ARBA" id="ARBA00008445"/>
    </source>
</evidence>
<reference evidence="13 14" key="1">
    <citation type="submission" date="2023-10" db="EMBL/GenBank/DDBJ databases">
        <title>Two novel species belonging to the OM43/NOR5 clade.</title>
        <authorList>
            <person name="Park M."/>
        </authorList>
    </citation>
    <scope>NUCLEOTIDE SEQUENCE [LARGE SCALE GENOMIC DNA]</scope>
    <source>
        <strain evidence="13 14">IMCC45268</strain>
    </source>
</reference>
<keyword evidence="4 11" id="KW-0813">Transport</keyword>
<comment type="subcellular location">
    <subcellularLocation>
        <location evidence="1 11">Cell membrane</location>
        <topology evidence="1 11">Multi-pass membrane protein</topology>
    </subcellularLocation>
</comment>
<keyword evidence="8 11" id="KW-1133">Transmembrane helix</keyword>
<dbReference type="RefSeq" id="WP_407329209.1">
    <property type="nucleotide sequence ID" value="NZ_CP136865.1"/>
</dbReference>
<comment type="caution">
    <text evidence="11">Lacks conserved residue(s) required for the propagation of feature annotation.</text>
</comment>
<evidence type="ECO:0000256" key="4">
    <source>
        <dbReference type="ARBA" id="ARBA00022448"/>
    </source>
</evidence>
<feature type="region of interest" description="Disordered" evidence="12">
    <location>
        <begin position="117"/>
        <end position="149"/>
    </location>
</feature>
<evidence type="ECO:0000256" key="12">
    <source>
        <dbReference type="SAM" id="MobiDB-lite"/>
    </source>
</evidence>
<dbReference type="InterPro" id="IPR004692">
    <property type="entry name" value="SecG"/>
</dbReference>
<comment type="similarity">
    <text evidence="2 11">Belongs to the SecG family.</text>
</comment>
<dbReference type="PANTHER" id="PTHR34182">
    <property type="entry name" value="PROTEIN-EXPORT MEMBRANE PROTEIN SECG"/>
    <property type="match status" value="1"/>
</dbReference>
<gene>
    <name evidence="13" type="primary">secG</name>
    <name evidence="13" type="ORF">R0137_05575</name>
</gene>
<keyword evidence="7 11" id="KW-0653">Protein transport</keyword>
<keyword evidence="10 11" id="KW-0472">Membrane</keyword>
<dbReference type="PRINTS" id="PR01651">
    <property type="entry name" value="SECGEXPORT"/>
</dbReference>
<evidence type="ECO:0000313" key="14">
    <source>
        <dbReference type="Proteomes" id="UP001626549"/>
    </source>
</evidence>
<evidence type="ECO:0000256" key="3">
    <source>
        <dbReference type="ARBA" id="ARBA00017876"/>
    </source>
</evidence>
<dbReference type="Proteomes" id="UP001626549">
    <property type="component" value="Chromosome"/>
</dbReference>
<dbReference type="PANTHER" id="PTHR34182:SF1">
    <property type="entry name" value="PROTEIN-EXPORT MEMBRANE PROTEIN SECG"/>
    <property type="match status" value="1"/>
</dbReference>
<evidence type="ECO:0000256" key="1">
    <source>
        <dbReference type="ARBA" id="ARBA00004651"/>
    </source>
</evidence>
<evidence type="ECO:0000256" key="6">
    <source>
        <dbReference type="ARBA" id="ARBA00022692"/>
    </source>
</evidence>
<proteinExistence type="inferred from homology"/>
<keyword evidence="14" id="KW-1185">Reference proteome</keyword>
<keyword evidence="5 11" id="KW-1003">Cell membrane</keyword>
<accession>A0ABZ0IG44</accession>
<evidence type="ECO:0000256" key="7">
    <source>
        <dbReference type="ARBA" id="ARBA00022927"/>
    </source>
</evidence>
<evidence type="ECO:0000256" key="11">
    <source>
        <dbReference type="RuleBase" id="RU365087"/>
    </source>
</evidence>
<protein>
    <recommendedName>
        <fullName evidence="3 11">Protein-export membrane protein SecG</fullName>
    </recommendedName>
</protein>
<organism evidence="13 14">
    <name type="scientific">Congregibacter brevis</name>
    <dbReference type="NCBI Taxonomy" id="3081201"/>
    <lineage>
        <taxon>Bacteria</taxon>
        <taxon>Pseudomonadati</taxon>
        <taxon>Pseudomonadota</taxon>
        <taxon>Gammaproteobacteria</taxon>
        <taxon>Cellvibrionales</taxon>
        <taxon>Halieaceae</taxon>
        <taxon>Congregibacter</taxon>
    </lineage>
</organism>
<evidence type="ECO:0000256" key="5">
    <source>
        <dbReference type="ARBA" id="ARBA00022475"/>
    </source>
</evidence>
<dbReference type="EMBL" id="CP136865">
    <property type="protein sequence ID" value="WOJ98046.1"/>
    <property type="molecule type" value="Genomic_DNA"/>
</dbReference>
<keyword evidence="6 11" id="KW-0812">Transmembrane</keyword>
<dbReference type="Pfam" id="PF03840">
    <property type="entry name" value="SecG"/>
    <property type="match status" value="1"/>
</dbReference>
<evidence type="ECO:0000256" key="9">
    <source>
        <dbReference type="ARBA" id="ARBA00023010"/>
    </source>
</evidence>
<dbReference type="NCBIfam" id="TIGR00810">
    <property type="entry name" value="secG"/>
    <property type="match status" value="1"/>
</dbReference>
<sequence>MSAQLIEQLVLVTHLLLSLAIIGLIILQQGKGADAGASFGAGASQTVFGSTGSGNVLTRATAWMVTLFFVTSFGLAIIAKNKTATVDEFVIPVPTNSAPTTLDSDIQAVDDTLPANEGDLPVLDDSMPSMSADGFEAEVEAASEDIPQS</sequence>
<evidence type="ECO:0000256" key="10">
    <source>
        <dbReference type="ARBA" id="ARBA00023136"/>
    </source>
</evidence>
<evidence type="ECO:0000313" key="13">
    <source>
        <dbReference type="EMBL" id="WOJ98046.1"/>
    </source>
</evidence>
<keyword evidence="9 11" id="KW-0811">Translocation</keyword>
<evidence type="ECO:0000256" key="8">
    <source>
        <dbReference type="ARBA" id="ARBA00022989"/>
    </source>
</evidence>
<feature type="transmembrane region" description="Helical" evidence="11">
    <location>
        <begin position="56"/>
        <end position="79"/>
    </location>
</feature>
<comment type="function">
    <text evidence="11">Involved in protein export. Participates in an early event of protein translocation.</text>
</comment>